<evidence type="ECO:0000313" key="2">
    <source>
        <dbReference type="Proteomes" id="UP000019140"/>
    </source>
</evidence>
<proteinExistence type="predicted"/>
<dbReference type="HOGENOM" id="CLU_2116526_0_0_7"/>
<dbReference type="AlphaFoldDB" id="W4M3K9"/>
<accession>W4M3K9</accession>
<protein>
    <submittedName>
        <fullName evidence="1">Uncharacterized protein</fullName>
    </submittedName>
</protein>
<dbReference type="Proteomes" id="UP000019140">
    <property type="component" value="Unassembled WGS sequence"/>
</dbReference>
<name>W4M3K9_9BACT</name>
<organism evidence="1 2">
    <name type="scientific">Candidatus Entotheonella gemina</name>
    <dbReference type="NCBI Taxonomy" id="1429439"/>
    <lineage>
        <taxon>Bacteria</taxon>
        <taxon>Pseudomonadati</taxon>
        <taxon>Nitrospinota/Tectimicrobiota group</taxon>
        <taxon>Candidatus Tectimicrobiota</taxon>
        <taxon>Candidatus Entotheonellia</taxon>
        <taxon>Candidatus Entotheonellales</taxon>
        <taxon>Candidatus Entotheonellaceae</taxon>
        <taxon>Candidatus Entotheonella</taxon>
    </lineage>
</organism>
<dbReference type="PATRIC" id="fig|1429439.4.peg.4777"/>
<reference evidence="1 2" key="1">
    <citation type="journal article" date="2014" name="Nature">
        <title>An environmental bacterial taxon with a large and distinct metabolic repertoire.</title>
        <authorList>
            <person name="Wilson M.C."/>
            <person name="Mori T."/>
            <person name="Ruckert C."/>
            <person name="Uria A.R."/>
            <person name="Helf M.J."/>
            <person name="Takada K."/>
            <person name="Gernert C."/>
            <person name="Steffens U.A."/>
            <person name="Heycke N."/>
            <person name="Schmitt S."/>
            <person name="Rinke C."/>
            <person name="Helfrich E.J."/>
            <person name="Brachmann A.O."/>
            <person name="Gurgui C."/>
            <person name="Wakimoto T."/>
            <person name="Kracht M."/>
            <person name="Crusemann M."/>
            <person name="Hentschel U."/>
            <person name="Abe I."/>
            <person name="Matsunaga S."/>
            <person name="Kalinowski J."/>
            <person name="Takeyama H."/>
            <person name="Piel J."/>
        </authorList>
    </citation>
    <scope>NUCLEOTIDE SEQUENCE [LARGE SCALE GENOMIC DNA]</scope>
    <source>
        <strain evidence="2">TSY2</strain>
    </source>
</reference>
<dbReference type="EMBL" id="AZHX01001196">
    <property type="protein sequence ID" value="ETX04541.1"/>
    <property type="molecule type" value="Genomic_DNA"/>
</dbReference>
<gene>
    <name evidence="1" type="ORF">ETSY2_28175</name>
</gene>
<evidence type="ECO:0000313" key="1">
    <source>
        <dbReference type="EMBL" id="ETX04541.1"/>
    </source>
</evidence>
<comment type="caution">
    <text evidence="1">The sequence shown here is derived from an EMBL/GenBank/DDBJ whole genome shotgun (WGS) entry which is preliminary data.</text>
</comment>
<sequence>MSDLADALAELKAKVPEIKRAVVKLNEGFSGDGNAVFSYEGAPSKGPLKPWLLQELPKRLRFEAADERWEPFQAKFSEMGGIAERFIEHETKRSPSVQCRIDPLGIGGVISTHG</sequence>
<keyword evidence="2" id="KW-1185">Reference proteome</keyword>